<gene>
    <name evidence="3" type="primary">dndD</name>
    <name evidence="3" type="ORF">ACFPQA_06995</name>
</gene>
<dbReference type="RefSeq" id="WP_248153925.1">
    <property type="nucleotide sequence ID" value="NZ_JAKZAJ010000001.1"/>
</dbReference>
<dbReference type="EMBL" id="JBHSNL010000001">
    <property type="protein sequence ID" value="MFC5544790.1"/>
    <property type="molecule type" value="Genomic_DNA"/>
</dbReference>
<name>A0ABW0RMF1_9GAMM</name>
<protein>
    <submittedName>
        <fullName evidence="3">DNA sulfur modification protein DndD</fullName>
    </submittedName>
</protein>
<organism evidence="3 4">
    <name type="scientific">Marinobacter koreensis</name>
    <dbReference type="NCBI Taxonomy" id="335974"/>
    <lineage>
        <taxon>Bacteria</taxon>
        <taxon>Pseudomonadati</taxon>
        <taxon>Pseudomonadota</taxon>
        <taxon>Gammaproteobacteria</taxon>
        <taxon>Pseudomonadales</taxon>
        <taxon>Marinobacteraceae</taxon>
        <taxon>Marinobacter</taxon>
    </lineage>
</organism>
<evidence type="ECO:0000313" key="3">
    <source>
        <dbReference type="EMBL" id="MFC5544790.1"/>
    </source>
</evidence>
<evidence type="ECO:0000256" key="1">
    <source>
        <dbReference type="SAM" id="Coils"/>
    </source>
</evidence>
<dbReference type="PANTHER" id="PTHR32182">
    <property type="entry name" value="DNA REPLICATION AND REPAIR PROTEIN RECF"/>
    <property type="match status" value="1"/>
</dbReference>
<dbReference type="NCBIfam" id="TIGR03185">
    <property type="entry name" value="DNA_S_dndD"/>
    <property type="match status" value="1"/>
</dbReference>
<keyword evidence="4" id="KW-1185">Reference proteome</keyword>
<reference evidence="4" key="1">
    <citation type="journal article" date="2019" name="Int. J. Syst. Evol. Microbiol.">
        <title>The Global Catalogue of Microorganisms (GCM) 10K type strain sequencing project: providing services to taxonomists for standard genome sequencing and annotation.</title>
        <authorList>
            <consortium name="The Broad Institute Genomics Platform"/>
            <consortium name="The Broad Institute Genome Sequencing Center for Infectious Disease"/>
            <person name="Wu L."/>
            <person name="Ma J."/>
        </authorList>
    </citation>
    <scope>NUCLEOTIDE SEQUENCE [LARGE SCALE GENOMIC DNA]</scope>
    <source>
        <strain evidence="4">CGMCC 4.1799</strain>
    </source>
</reference>
<accession>A0ABW0RMF1</accession>
<feature type="coiled-coil region" evidence="1">
    <location>
        <begin position="211"/>
        <end position="259"/>
    </location>
</feature>
<dbReference type="Gene3D" id="3.40.50.300">
    <property type="entry name" value="P-loop containing nucleotide triphosphate hydrolases"/>
    <property type="match status" value="2"/>
</dbReference>
<dbReference type="SUPFAM" id="SSF52540">
    <property type="entry name" value="P-loop containing nucleoside triphosphate hydrolases"/>
    <property type="match status" value="1"/>
</dbReference>
<dbReference type="InterPro" id="IPR017599">
    <property type="entry name" value="DNA_S_DndD"/>
</dbReference>
<keyword evidence="1" id="KW-0175">Coiled coil</keyword>
<dbReference type="Pfam" id="PF13476">
    <property type="entry name" value="AAA_23"/>
    <property type="match status" value="1"/>
</dbReference>
<feature type="coiled-coil region" evidence="1">
    <location>
        <begin position="437"/>
        <end position="464"/>
    </location>
</feature>
<dbReference type="PANTHER" id="PTHR32182:SF22">
    <property type="entry name" value="ATP-DEPENDENT ENDONUCLEASE, OLD FAMILY-RELATED"/>
    <property type="match status" value="1"/>
</dbReference>
<feature type="domain" description="Rad50/SbcC-type AAA" evidence="2">
    <location>
        <begin position="6"/>
        <end position="232"/>
    </location>
</feature>
<dbReference type="InterPro" id="IPR038729">
    <property type="entry name" value="Rad50/SbcC_AAA"/>
</dbReference>
<proteinExistence type="predicted"/>
<evidence type="ECO:0000313" key="4">
    <source>
        <dbReference type="Proteomes" id="UP001596055"/>
    </source>
</evidence>
<evidence type="ECO:0000259" key="2">
    <source>
        <dbReference type="Pfam" id="PF13476"/>
    </source>
</evidence>
<dbReference type="InterPro" id="IPR027417">
    <property type="entry name" value="P-loop_NTPase"/>
</dbReference>
<sequence length="675" mass="76859">MIIKNLIINNLFSYYGVVDFNLAPVDGRPITVILGRNGFGKTSFINSLKLLFTGVNKEIRSDVERHRLPSYRQYIEGDGSEWLGIRNRKCLTSGASCSVEAIWDEDFGEVSVKRAWKFNKNDQFEEELLEVNHPLYGSLEGSAAQKYLNVCLPEDYVPFFFFDGEELEELAEANRNATIERMEQLLNIKSVENIREALKQLMSGWKSEAMDQQAKADLNKEKNRLSEYYEEKQSLDQELGDIEAEIARLNYDIKDISNRMSSLNSYGSKNKEIEFKAKLDSLRARQADLRIELSQVLGHQPFLLLLPTLVEKSISECESVLDSKAVGYQELINSVREQMTWALTQPPHSRPMLTSDQTKFYLDKLNGVIDLFKQDTEKDSVFSLDTATANGVLESLRPFSRKSSAISSVARDMAMLQKITFEISEIEKRLLDVSHLSDEEQRRFKKYEQELESTKAELLEQERRKISVGGKLNVLLQYITKADSSIKQALNRVEITTSVRQRLDLASNIERALGEYKSVLKSHRRQDLEEKYNEKFKLLMDSHGLIEKIEIDDAFNTRYFAADGKVIGLSSISAGMKQLSATALIWTLGEISGKSVPVVIDTPLGRIDRLHQLNLLKKYYPVAGEQVVLLPTDSELDEQKYGILSPFIARTYLLNNPSGDQTSAQIAERKEVLYG</sequence>
<dbReference type="Proteomes" id="UP001596055">
    <property type="component" value="Unassembled WGS sequence"/>
</dbReference>
<comment type="caution">
    <text evidence="3">The sequence shown here is derived from an EMBL/GenBank/DDBJ whole genome shotgun (WGS) entry which is preliminary data.</text>
</comment>